<reference evidence="1 2" key="1">
    <citation type="journal article" date="2020" name="Fungal Divers.">
        <title>Resolving the Mortierellaceae phylogeny through synthesis of multi-gene phylogenetics and phylogenomics.</title>
        <authorList>
            <person name="Vandepol N."/>
            <person name="Liber J."/>
            <person name="Desiro A."/>
            <person name="Na H."/>
            <person name="Kennedy M."/>
            <person name="Barry K."/>
            <person name="Grigoriev I.V."/>
            <person name="Miller A.N."/>
            <person name="O'Donnell K."/>
            <person name="Stajich J.E."/>
            <person name="Bonito G."/>
        </authorList>
    </citation>
    <scope>NUCLEOTIDE SEQUENCE [LARGE SCALE GENOMIC DNA]</scope>
    <source>
        <strain evidence="1 2">AD045</strain>
    </source>
</reference>
<organism evidence="1 2">
    <name type="scientific">Linnemannia gamsii</name>
    <dbReference type="NCBI Taxonomy" id="64522"/>
    <lineage>
        <taxon>Eukaryota</taxon>
        <taxon>Fungi</taxon>
        <taxon>Fungi incertae sedis</taxon>
        <taxon>Mucoromycota</taxon>
        <taxon>Mortierellomycotina</taxon>
        <taxon>Mortierellomycetes</taxon>
        <taxon>Mortierellales</taxon>
        <taxon>Mortierellaceae</taxon>
        <taxon>Linnemannia</taxon>
    </lineage>
</organism>
<evidence type="ECO:0000313" key="1">
    <source>
        <dbReference type="EMBL" id="KAG0296175.1"/>
    </source>
</evidence>
<sequence length="276" mass="30989">MNIDNNSFIPTGWLRLTITKKTSQIAEDGTLNVSITGQRGAHLFDLLPEDSATPWGTKDDDLYSKVQLPCQVNVKGRLLIDEEGDKESLVLMAVVVEEWRLVTSSSPLVSDDKESKQRVLNKIARQKKSAFTFKRRIGSTNLTRVIHKRSKPIEPFSNLALPSRSSEEVDSVPPLRQPLPTISVFQPVQAVLPSFLPHTIRPRPSRMRMTDAFHFDGRGYCTPPSDGAGVAFPCDFDGLYAFEQTFSDGRRRIVRIAVNAQAEESVDAMVVYEDWR</sequence>
<dbReference type="EMBL" id="JAAAIM010000064">
    <property type="protein sequence ID" value="KAG0296175.1"/>
    <property type="molecule type" value="Genomic_DNA"/>
</dbReference>
<gene>
    <name evidence="1" type="ORF">BGZ96_010078</name>
</gene>
<proteinExistence type="predicted"/>
<keyword evidence="2" id="KW-1185">Reference proteome</keyword>
<dbReference type="Proteomes" id="UP001194696">
    <property type="component" value="Unassembled WGS sequence"/>
</dbReference>
<comment type="caution">
    <text evidence="1">The sequence shown here is derived from an EMBL/GenBank/DDBJ whole genome shotgun (WGS) entry which is preliminary data.</text>
</comment>
<evidence type="ECO:0000313" key="2">
    <source>
        <dbReference type="Proteomes" id="UP001194696"/>
    </source>
</evidence>
<name>A0ABQ7KDV6_9FUNG</name>
<protein>
    <submittedName>
        <fullName evidence="1">Uncharacterized protein</fullName>
    </submittedName>
</protein>
<accession>A0ABQ7KDV6</accession>